<comment type="caution">
    <text evidence="1">The sequence shown here is derived from an EMBL/GenBank/DDBJ whole genome shotgun (WGS) entry which is preliminary data.</text>
</comment>
<protein>
    <submittedName>
        <fullName evidence="1">Uncharacterized protein</fullName>
    </submittedName>
</protein>
<proteinExistence type="predicted"/>
<keyword evidence="2" id="KW-1185">Reference proteome</keyword>
<dbReference type="Proteomes" id="UP001362899">
    <property type="component" value="Unassembled WGS sequence"/>
</dbReference>
<name>A0AAV5RNT6_STABA</name>
<gene>
    <name evidence="1" type="ORF">DASB73_040660</name>
</gene>
<evidence type="ECO:0000313" key="1">
    <source>
        <dbReference type="EMBL" id="GMM53103.1"/>
    </source>
</evidence>
<organism evidence="1 2">
    <name type="scientific">Starmerella bacillaris</name>
    <name type="common">Yeast</name>
    <name type="synonym">Candida zemplinina</name>
    <dbReference type="NCBI Taxonomy" id="1247836"/>
    <lineage>
        <taxon>Eukaryota</taxon>
        <taxon>Fungi</taxon>
        <taxon>Dikarya</taxon>
        <taxon>Ascomycota</taxon>
        <taxon>Saccharomycotina</taxon>
        <taxon>Dipodascomycetes</taxon>
        <taxon>Dipodascales</taxon>
        <taxon>Trichomonascaceae</taxon>
        <taxon>Starmerella</taxon>
    </lineage>
</organism>
<sequence length="96" mass="11246">MSAISDEIIELMIDIKKLMRHNRSETRRIREAKARIQYYKIKTEEIAIGMDSFRFRDIPVLAEKKASYSGNEYQLIQSLIILATDELQRLSSKEVP</sequence>
<reference evidence="1 2" key="1">
    <citation type="journal article" date="2023" name="Elife">
        <title>Identification of key yeast species and microbe-microbe interactions impacting larval growth of Drosophila in the wild.</title>
        <authorList>
            <person name="Mure A."/>
            <person name="Sugiura Y."/>
            <person name="Maeda R."/>
            <person name="Honda K."/>
            <person name="Sakurai N."/>
            <person name="Takahashi Y."/>
            <person name="Watada M."/>
            <person name="Katoh T."/>
            <person name="Gotoh A."/>
            <person name="Gotoh Y."/>
            <person name="Taniguchi I."/>
            <person name="Nakamura K."/>
            <person name="Hayashi T."/>
            <person name="Katayama T."/>
            <person name="Uemura T."/>
            <person name="Hattori Y."/>
        </authorList>
    </citation>
    <scope>NUCLEOTIDE SEQUENCE [LARGE SCALE GENOMIC DNA]</scope>
    <source>
        <strain evidence="1 2">SB-73</strain>
    </source>
</reference>
<dbReference type="AlphaFoldDB" id="A0AAV5RNT6"/>
<dbReference type="EMBL" id="BTGC01000008">
    <property type="protein sequence ID" value="GMM53103.1"/>
    <property type="molecule type" value="Genomic_DNA"/>
</dbReference>
<accession>A0AAV5RNT6</accession>
<evidence type="ECO:0000313" key="2">
    <source>
        <dbReference type="Proteomes" id="UP001362899"/>
    </source>
</evidence>